<dbReference type="OrthoDB" id="4161573at2759"/>
<feature type="compositionally biased region" description="Low complexity" evidence="1">
    <location>
        <begin position="42"/>
        <end position="61"/>
    </location>
</feature>
<proteinExistence type="predicted"/>
<dbReference type="HOGENOM" id="CLU_457942_0_0_1"/>
<accession>W9XXW1</accession>
<feature type="compositionally biased region" description="Pro residues" evidence="1">
    <location>
        <begin position="502"/>
        <end position="512"/>
    </location>
</feature>
<feature type="compositionally biased region" description="Low complexity" evidence="1">
    <location>
        <begin position="1"/>
        <end position="17"/>
    </location>
</feature>
<sequence length="615" mass="68423">MNRSQPSYPSPRGYSSGDLPANMQDAPCNPAGGVNYPQDQWLLQQPTPSSLTSTPQPAQTPFGNPRKPVRAGIREKRYDNQPKVYHEIPSFPSFDEPVPDSASLEEICARYPNHLRGKYLDAFIQWYWTANDIFSRLHPLAIQEFKQYGIATCSTHNNRANFLFKRLDTYLKNMTADEVKQLCLAPKIRKCLADGTERYGGSKLQGKFNNPYAQEVRRFPRRRDNRTASGTAAGRPAFLAPKPQEFPVWESIEAFNTYKTAMAQYWSQQWQCADLIIDADAHLSNIGPTERNALILQIAQLPASHTLQTLFQYHSAEACPAFLQLIDSKVKAIFNDMVSTNLHSVTADLLSLNRQYAVSIVLSQQEAICAKLRELTAGLDNVLQNGQKIVGLVHQAIKANAGLAGSDVPATTTSLKRSIGEVETEDMFPKRVKLENSDMQYHNQVLPSGGLVEMCEPNDFDKELDECNALMQQENAQLLISQCTNSSENVVQWLQGVSSTISPPPSQIPPPECSSSNGNSNNMVFDNEHIQKAESTDSGWPPEILDEVETAQSSIHGAGDPDVQMSNQYLPAPVQLQNQQTGSGMYYSLDVLQNPGSVVLSTDPDWLKQMLEEKL</sequence>
<dbReference type="AlphaFoldDB" id="W9XXW1"/>
<organism evidence="2 3">
    <name type="scientific">Capronia coronata CBS 617.96</name>
    <dbReference type="NCBI Taxonomy" id="1182541"/>
    <lineage>
        <taxon>Eukaryota</taxon>
        <taxon>Fungi</taxon>
        <taxon>Dikarya</taxon>
        <taxon>Ascomycota</taxon>
        <taxon>Pezizomycotina</taxon>
        <taxon>Eurotiomycetes</taxon>
        <taxon>Chaetothyriomycetidae</taxon>
        <taxon>Chaetothyriales</taxon>
        <taxon>Herpotrichiellaceae</taxon>
        <taxon>Capronia</taxon>
    </lineage>
</organism>
<gene>
    <name evidence="2" type="ORF">A1O1_07886</name>
</gene>
<keyword evidence="3" id="KW-1185">Reference proteome</keyword>
<protein>
    <submittedName>
        <fullName evidence="2">Uncharacterized protein</fullName>
    </submittedName>
</protein>
<dbReference type="eggNOG" id="ENOG502RQ49">
    <property type="taxonomic scope" value="Eukaryota"/>
</dbReference>
<evidence type="ECO:0000313" key="2">
    <source>
        <dbReference type="EMBL" id="EXJ81821.1"/>
    </source>
</evidence>
<feature type="region of interest" description="Disordered" evidence="1">
    <location>
        <begin position="501"/>
        <end position="523"/>
    </location>
</feature>
<feature type="region of interest" description="Disordered" evidence="1">
    <location>
        <begin position="1"/>
        <end position="76"/>
    </location>
</feature>
<comment type="caution">
    <text evidence="2">The sequence shown here is derived from an EMBL/GenBank/DDBJ whole genome shotgun (WGS) entry which is preliminary data.</text>
</comment>
<name>W9XXW1_9EURO</name>
<reference evidence="2 3" key="1">
    <citation type="submission" date="2013-03" db="EMBL/GenBank/DDBJ databases">
        <title>The Genome Sequence of Capronia coronata CBS 617.96.</title>
        <authorList>
            <consortium name="The Broad Institute Genomics Platform"/>
            <person name="Cuomo C."/>
            <person name="de Hoog S."/>
            <person name="Gorbushina A."/>
            <person name="Walker B."/>
            <person name="Young S.K."/>
            <person name="Zeng Q."/>
            <person name="Gargeya S."/>
            <person name="Fitzgerald M."/>
            <person name="Haas B."/>
            <person name="Abouelleil A."/>
            <person name="Allen A.W."/>
            <person name="Alvarado L."/>
            <person name="Arachchi H.M."/>
            <person name="Berlin A.M."/>
            <person name="Chapman S.B."/>
            <person name="Gainer-Dewar J."/>
            <person name="Goldberg J."/>
            <person name="Griggs A."/>
            <person name="Gujja S."/>
            <person name="Hansen M."/>
            <person name="Howarth C."/>
            <person name="Imamovic A."/>
            <person name="Ireland A."/>
            <person name="Larimer J."/>
            <person name="McCowan C."/>
            <person name="Murphy C."/>
            <person name="Pearson M."/>
            <person name="Poon T.W."/>
            <person name="Priest M."/>
            <person name="Roberts A."/>
            <person name="Saif S."/>
            <person name="Shea T."/>
            <person name="Sisk P."/>
            <person name="Sykes S."/>
            <person name="Wortman J."/>
            <person name="Nusbaum C."/>
            <person name="Birren B."/>
        </authorList>
    </citation>
    <scope>NUCLEOTIDE SEQUENCE [LARGE SCALE GENOMIC DNA]</scope>
    <source>
        <strain evidence="2 3">CBS 617.96</strain>
    </source>
</reference>
<dbReference type="RefSeq" id="XP_007726942.1">
    <property type="nucleotide sequence ID" value="XM_007728752.1"/>
</dbReference>
<dbReference type="GeneID" id="19162741"/>
<dbReference type="Proteomes" id="UP000019484">
    <property type="component" value="Unassembled WGS sequence"/>
</dbReference>
<evidence type="ECO:0000313" key="3">
    <source>
        <dbReference type="Proteomes" id="UP000019484"/>
    </source>
</evidence>
<dbReference type="EMBL" id="AMWN01000007">
    <property type="protein sequence ID" value="EXJ81821.1"/>
    <property type="molecule type" value="Genomic_DNA"/>
</dbReference>
<evidence type="ECO:0000256" key="1">
    <source>
        <dbReference type="SAM" id="MobiDB-lite"/>
    </source>
</evidence>